<dbReference type="EMBL" id="LBQZ01000025">
    <property type="protein sequence ID" value="KKP88168.1"/>
    <property type="molecule type" value="Genomic_DNA"/>
</dbReference>
<dbReference type="AlphaFoldDB" id="A0A0G0D4D9"/>
<protein>
    <submittedName>
        <fullName evidence="1">Uncharacterized protein</fullName>
    </submittedName>
</protein>
<sequence>MSPFEFKKIEILKPELISDYRLKHKLPEVNSSKTKKMGHIGCAIEYKNGAVIQVIDIKSMKVNPENPPVAISCLGSGENSPGQRAK</sequence>
<name>A0A0G0D4D9_9BACT</name>
<accession>A0A0G0D4D9</accession>
<gene>
    <name evidence="1" type="ORF">UR91_C0025G0009</name>
</gene>
<evidence type="ECO:0000313" key="1">
    <source>
        <dbReference type="EMBL" id="KKP88168.1"/>
    </source>
</evidence>
<dbReference type="Proteomes" id="UP000034798">
    <property type="component" value="Unassembled WGS sequence"/>
</dbReference>
<proteinExistence type="predicted"/>
<comment type="caution">
    <text evidence="1">The sequence shown here is derived from an EMBL/GenBank/DDBJ whole genome shotgun (WGS) entry which is preliminary data.</text>
</comment>
<organism evidence="1 2">
    <name type="scientific">Candidatus Nomurabacteria bacterium GW2011_GWC2_35_8</name>
    <dbReference type="NCBI Taxonomy" id="1618752"/>
    <lineage>
        <taxon>Bacteria</taxon>
        <taxon>Candidatus Nomuraibacteriota</taxon>
    </lineage>
</organism>
<evidence type="ECO:0000313" key="2">
    <source>
        <dbReference type="Proteomes" id="UP000034798"/>
    </source>
</evidence>
<reference evidence="1 2" key="1">
    <citation type="journal article" date="2015" name="Nature">
        <title>rRNA introns, odd ribosomes, and small enigmatic genomes across a large radiation of phyla.</title>
        <authorList>
            <person name="Brown C.T."/>
            <person name="Hug L.A."/>
            <person name="Thomas B.C."/>
            <person name="Sharon I."/>
            <person name="Castelle C.J."/>
            <person name="Singh A."/>
            <person name="Wilkins M.J."/>
            <person name="Williams K.H."/>
            <person name="Banfield J.F."/>
        </authorList>
    </citation>
    <scope>NUCLEOTIDE SEQUENCE [LARGE SCALE GENOMIC DNA]</scope>
</reference>